<accession>A0A645HK95</accession>
<dbReference type="AlphaFoldDB" id="A0A645HK95"/>
<name>A0A645HK95_9ZZZZ</name>
<proteinExistence type="predicted"/>
<protein>
    <submittedName>
        <fullName evidence="1">Uncharacterized protein</fullName>
    </submittedName>
</protein>
<organism evidence="1">
    <name type="scientific">bioreactor metagenome</name>
    <dbReference type="NCBI Taxonomy" id="1076179"/>
    <lineage>
        <taxon>unclassified sequences</taxon>
        <taxon>metagenomes</taxon>
        <taxon>ecological metagenomes</taxon>
    </lineage>
</organism>
<sequence length="76" mass="8180">MALPDNFQNEVRLQQRLAAGEGNAAVFQVISVFENIADDISSVFFQSVTLLSGFTMNFPGIGIMTVLTAQGTALQK</sequence>
<evidence type="ECO:0000313" key="1">
    <source>
        <dbReference type="EMBL" id="MPN39435.1"/>
    </source>
</evidence>
<gene>
    <name evidence="1" type="ORF">SDC9_186963</name>
</gene>
<dbReference type="EMBL" id="VSSQ01095246">
    <property type="protein sequence ID" value="MPN39435.1"/>
    <property type="molecule type" value="Genomic_DNA"/>
</dbReference>
<reference evidence="1" key="1">
    <citation type="submission" date="2019-08" db="EMBL/GenBank/DDBJ databases">
        <authorList>
            <person name="Kucharzyk K."/>
            <person name="Murdoch R.W."/>
            <person name="Higgins S."/>
            <person name="Loffler F."/>
        </authorList>
    </citation>
    <scope>NUCLEOTIDE SEQUENCE</scope>
</reference>
<comment type="caution">
    <text evidence="1">The sequence shown here is derived from an EMBL/GenBank/DDBJ whole genome shotgun (WGS) entry which is preliminary data.</text>
</comment>